<dbReference type="NCBIfam" id="TIGR01725">
    <property type="entry name" value="phge_HK97_gp10"/>
    <property type="match status" value="1"/>
</dbReference>
<dbReference type="EMBL" id="JACIJF010000001">
    <property type="protein sequence ID" value="MBB5709437.1"/>
    <property type="molecule type" value="Genomic_DNA"/>
</dbReference>
<feature type="region of interest" description="Disordered" evidence="1">
    <location>
        <begin position="1"/>
        <end position="36"/>
    </location>
</feature>
<dbReference type="InterPro" id="IPR010064">
    <property type="entry name" value="HK97-gp10_tail"/>
</dbReference>
<dbReference type="Proteomes" id="UP000527143">
    <property type="component" value="Unassembled WGS sequence"/>
</dbReference>
<evidence type="ECO:0000313" key="2">
    <source>
        <dbReference type="EMBL" id="MBB5709437.1"/>
    </source>
</evidence>
<accession>A0A840Y811</accession>
<evidence type="ECO:0000313" key="3">
    <source>
        <dbReference type="Proteomes" id="UP000527143"/>
    </source>
</evidence>
<dbReference type="AlphaFoldDB" id="A0A840Y811"/>
<organism evidence="2 3">
    <name type="scientific">Sphingomonas xinjiangensis</name>
    <dbReference type="NCBI Taxonomy" id="643568"/>
    <lineage>
        <taxon>Bacteria</taxon>
        <taxon>Pseudomonadati</taxon>
        <taxon>Pseudomonadota</taxon>
        <taxon>Alphaproteobacteria</taxon>
        <taxon>Sphingomonadales</taxon>
        <taxon>Sphingomonadaceae</taxon>
        <taxon>Sphingomonas</taxon>
    </lineage>
</organism>
<proteinExistence type="predicted"/>
<reference evidence="2 3" key="1">
    <citation type="submission" date="2020-08" db="EMBL/GenBank/DDBJ databases">
        <title>Genomic Encyclopedia of Type Strains, Phase IV (KMG-IV): sequencing the most valuable type-strain genomes for metagenomic binning, comparative biology and taxonomic classification.</title>
        <authorList>
            <person name="Goeker M."/>
        </authorList>
    </citation>
    <scope>NUCLEOTIDE SEQUENCE [LARGE SCALE GENOMIC DNA]</scope>
    <source>
        <strain evidence="2 3">DSM 26736</strain>
    </source>
</reference>
<keyword evidence="3" id="KW-1185">Reference proteome</keyword>
<evidence type="ECO:0000256" key="1">
    <source>
        <dbReference type="SAM" id="MobiDB-lite"/>
    </source>
</evidence>
<protein>
    <submittedName>
        <fullName evidence="2">HK97 gp10 family phage protein</fullName>
    </submittedName>
</protein>
<name>A0A840Y811_9SPHN</name>
<gene>
    <name evidence="2" type="ORF">FHT02_000643</name>
</gene>
<feature type="compositionally biased region" description="Basic and acidic residues" evidence="1">
    <location>
        <begin position="22"/>
        <end position="36"/>
    </location>
</feature>
<comment type="caution">
    <text evidence="2">The sequence shown here is derived from an EMBL/GenBank/DDBJ whole genome shotgun (WGS) entry which is preliminary data.</text>
</comment>
<sequence length="113" mass="12861">MRDAAQEAAPRGTQPTTKKWRNKDGTQQEADYGRLHENIKTRKQKARKAHTIRYIVTTNNAFWGRFSEFGTEHEPARPWFGPAIEQIAGKVVDAISDELGRAIDRAARKARKS</sequence>